<evidence type="ECO:0000313" key="3">
    <source>
        <dbReference type="Proteomes" id="UP000267003"/>
    </source>
</evidence>
<dbReference type="Proteomes" id="UP000267003">
    <property type="component" value="Unassembled WGS sequence"/>
</dbReference>
<feature type="compositionally biased region" description="Low complexity" evidence="1">
    <location>
        <begin position="129"/>
        <end position="153"/>
    </location>
</feature>
<feature type="compositionally biased region" description="Low complexity" evidence="1">
    <location>
        <begin position="91"/>
        <end position="112"/>
    </location>
</feature>
<dbReference type="EMBL" id="RAWK01000365">
    <property type="protein sequence ID" value="RKH54810.1"/>
    <property type="molecule type" value="Genomic_DNA"/>
</dbReference>
<feature type="compositionally biased region" description="Low complexity" evidence="1">
    <location>
        <begin position="49"/>
        <end position="60"/>
    </location>
</feature>
<evidence type="ECO:0000313" key="2">
    <source>
        <dbReference type="EMBL" id="RKH54810.1"/>
    </source>
</evidence>
<proteinExistence type="predicted"/>
<comment type="caution">
    <text evidence="2">The sequence shown here is derived from an EMBL/GenBank/DDBJ whole genome shotgun (WGS) entry which is preliminary data.</text>
</comment>
<evidence type="ECO:0000256" key="1">
    <source>
        <dbReference type="SAM" id="MobiDB-lite"/>
    </source>
</evidence>
<keyword evidence="3" id="KW-1185">Reference proteome</keyword>
<sequence length="176" mass="16934">MSLSACATASGFSAEPSTVSPLPSAPEAAVTGSGTDFAPRGGVTTRALPGPSSSQGNSGPRDAVLASPAHSPSGTCTVAALGAQAGGTGTTGISTTVFPSSGSDSASAETSTVFVRDSSSSAGGCRDGASLAFATRSRSTSSTKRARASSGASINKPLSTAAARASCAVRRNTRDS</sequence>
<feature type="compositionally biased region" description="Polar residues" evidence="1">
    <location>
        <begin position="1"/>
        <end position="21"/>
    </location>
</feature>
<reference evidence="3" key="1">
    <citation type="submission" date="2018-09" db="EMBL/GenBank/DDBJ databases">
        <authorList>
            <person name="Livingstone P.G."/>
            <person name="Whitworth D.E."/>
        </authorList>
    </citation>
    <scope>NUCLEOTIDE SEQUENCE [LARGE SCALE GENOMIC DNA]</scope>
    <source>
        <strain evidence="3">AB050A</strain>
    </source>
</reference>
<gene>
    <name evidence="2" type="ORF">D7W81_37630</name>
</gene>
<accession>A0A3A8PHM9</accession>
<organism evidence="2 3">
    <name type="scientific">Corallococcus aberystwythensis</name>
    <dbReference type="NCBI Taxonomy" id="2316722"/>
    <lineage>
        <taxon>Bacteria</taxon>
        <taxon>Pseudomonadati</taxon>
        <taxon>Myxococcota</taxon>
        <taxon>Myxococcia</taxon>
        <taxon>Myxococcales</taxon>
        <taxon>Cystobacterineae</taxon>
        <taxon>Myxococcaceae</taxon>
        <taxon>Corallococcus</taxon>
    </lineage>
</organism>
<protein>
    <submittedName>
        <fullName evidence="2">Uncharacterized protein</fullName>
    </submittedName>
</protein>
<feature type="region of interest" description="Disordered" evidence="1">
    <location>
        <begin position="1"/>
        <end position="176"/>
    </location>
</feature>
<name>A0A3A8PHM9_9BACT</name>
<dbReference type="AlphaFoldDB" id="A0A3A8PHM9"/>